<sequence length="148" mass="16196">MSEKRDTKSGFSDSEREAMQQRAAELKEMKGVKGAVKKAKELEACLAAIEGLSGADRVIAERLHVMVSEEAPGLDPKTWYGFPTYAKDGKNILFYQPASKFDTRYGTVNFAEDAAIDDGEMWAVSFALLEMTPAAEKKLRALIATAVA</sequence>
<dbReference type="Proteomes" id="UP001213972">
    <property type="component" value="Chromosome"/>
</dbReference>
<name>A0AAJ5W1I3_9MICO</name>
<protein>
    <recommendedName>
        <fullName evidence="4">DUF1801 domain-containing protein</fullName>
    </recommendedName>
</protein>
<accession>A0AAJ5W1I3</accession>
<dbReference type="EMBL" id="CP119321">
    <property type="protein sequence ID" value="WEK13123.1"/>
    <property type="molecule type" value="Genomic_DNA"/>
</dbReference>
<reference evidence="2" key="1">
    <citation type="submission" date="2023-03" db="EMBL/GenBank/DDBJ databases">
        <title>Andean soil-derived lignocellulolytic bacterial consortium as a source of novel taxa and putative plastic-active enzymes.</title>
        <authorList>
            <person name="Diaz-Garcia L."/>
            <person name="Chuvochina M."/>
            <person name="Feuerriegel G."/>
            <person name="Bunk B."/>
            <person name="Sproer C."/>
            <person name="Streit W.R."/>
            <person name="Rodriguez L.M."/>
            <person name="Overmann J."/>
            <person name="Jimenez D.J."/>
        </authorList>
    </citation>
    <scope>NUCLEOTIDE SEQUENCE</scope>
    <source>
        <strain evidence="2">MAG 4610</strain>
    </source>
</reference>
<proteinExistence type="predicted"/>
<dbReference type="SUPFAM" id="SSF159888">
    <property type="entry name" value="YdhG-like"/>
    <property type="match status" value="1"/>
</dbReference>
<evidence type="ECO:0000313" key="3">
    <source>
        <dbReference type="Proteomes" id="UP001213972"/>
    </source>
</evidence>
<dbReference type="AlphaFoldDB" id="A0AAJ5W1I3"/>
<feature type="region of interest" description="Disordered" evidence="1">
    <location>
        <begin position="1"/>
        <end position="24"/>
    </location>
</feature>
<evidence type="ECO:0000256" key="1">
    <source>
        <dbReference type="SAM" id="MobiDB-lite"/>
    </source>
</evidence>
<organism evidence="2 3">
    <name type="scientific">Candidatus Microbacterium phytovorans</name>
    <dbReference type="NCBI Taxonomy" id="3121374"/>
    <lineage>
        <taxon>Bacteria</taxon>
        <taxon>Bacillati</taxon>
        <taxon>Actinomycetota</taxon>
        <taxon>Actinomycetes</taxon>
        <taxon>Micrococcales</taxon>
        <taxon>Microbacteriaceae</taxon>
        <taxon>Microbacterium</taxon>
    </lineage>
</organism>
<gene>
    <name evidence="2" type="ORF">P0Y48_11710</name>
</gene>
<evidence type="ECO:0000313" key="2">
    <source>
        <dbReference type="EMBL" id="WEK13123.1"/>
    </source>
</evidence>
<evidence type="ECO:0008006" key="4">
    <source>
        <dbReference type="Google" id="ProtNLM"/>
    </source>
</evidence>